<reference evidence="8 9" key="1">
    <citation type="submission" date="2020-08" db="EMBL/GenBank/DDBJ databases">
        <title>Genomic Encyclopedia of Type Strains, Phase IV (KMG-IV): sequencing the most valuable type-strain genomes for metagenomic binning, comparative biology and taxonomic classification.</title>
        <authorList>
            <person name="Goeker M."/>
        </authorList>
    </citation>
    <scope>NUCLEOTIDE SEQUENCE [LARGE SCALE GENOMIC DNA]</scope>
    <source>
        <strain evidence="8 9">DSM 19163</strain>
    </source>
</reference>
<evidence type="ECO:0000256" key="6">
    <source>
        <dbReference type="PIRSR" id="PIRSR036979-1"/>
    </source>
</evidence>
<proteinExistence type="inferred from homology"/>
<dbReference type="EMBL" id="JACHHF010000005">
    <property type="protein sequence ID" value="MBB5176103.1"/>
    <property type="molecule type" value="Genomic_DNA"/>
</dbReference>
<dbReference type="Proteomes" id="UP000579136">
    <property type="component" value="Unassembled WGS sequence"/>
</dbReference>
<accession>A0A9Q2CZH1</accession>
<dbReference type="PANTHER" id="PTHR11358">
    <property type="entry name" value="ARGINASE/AGMATINASE"/>
    <property type="match status" value="1"/>
</dbReference>
<evidence type="ECO:0000256" key="3">
    <source>
        <dbReference type="ARBA" id="ARBA00022808"/>
    </source>
</evidence>
<dbReference type="PIRSF" id="PIRSF036979">
    <property type="entry name" value="Arginase"/>
    <property type="match status" value="1"/>
</dbReference>
<dbReference type="EC" id="3.5.3.8" evidence="5"/>
<dbReference type="CDD" id="cd09988">
    <property type="entry name" value="Formimidoylglutamase"/>
    <property type="match status" value="1"/>
</dbReference>
<dbReference type="AlphaFoldDB" id="A0A9Q2CZH1"/>
<dbReference type="Gene3D" id="3.40.800.10">
    <property type="entry name" value="Ureohydrolase domain"/>
    <property type="match status" value="1"/>
</dbReference>
<keyword evidence="2 8" id="KW-0378">Hydrolase</keyword>
<dbReference type="GO" id="GO:0008783">
    <property type="term" value="F:agmatinase activity"/>
    <property type="evidence" value="ECO:0007669"/>
    <property type="project" value="TreeGrafter"/>
</dbReference>
<comment type="caution">
    <text evidence="8">The sequence shown here is derived from an EMBL/GenBank/DDBJ whole genome shotgun (WGS) entry which is preliminary data.</text>
</comment>
<dbReference type="GO" id="GO:0019556">
    <property type="term" value="P:L-histidine catabolic process to glutamate and formamide"/>
    <property type="evidence" value="ECO:0007669"/>
    <property type="project" value="UniProtKB-UniRule"/>
</dbReference>
<protein>
    <recommendedName>
        <fullName evidence="5">Formimidoylglutamase</fullName>
        <ecNumber evidence="5">3.5.3.8</ecNumber>
    </recommendedName>
</protein>
<dbReference type="RefSeq" id="WP_221265235.1">
    <property type="nucleotide sequence ID" value="NZ_CBCRYX010000004.1"/>
</dbReference>
<dbReference type="PANTHER" id="PTHR11358:SF35">
    <property type="entry name" value="FORMIMIDOYLGLUTAMASE"/>
    <property type="match status" value="1"/>
</dbReference>
<dbReference type="GO" id="GO:0033389">
    <property type="term" value="P:putrescine biosynthetic process from arginine, via agmatine"/>
    <property type="evidence" value="ECO:0007669"/>
    <property type="project" value="TreeGrafter"/>
</dbReference>
<keyword evidence="1 6" id="KW-0479">Metal-binding</keyword>
<evidence type="ECO:0000313" key="9">
    <source>
        <dbReference type="Proteomes" id="UP000579136"/>
    </source>
</evidence>
<feature type="binding site" evidence="6">
    <location>
        <position position="139"/>
    </location>
    <ligand>
        <name>Mn(2+)</name>
        <dbReference type="ChEBI" id="CHEBI:29035"/>
        <label>1</label>
    </ligand>
</feature>
<feature type="binding site" evidence="6">
    <location>
        <position position="112"/>
    </location>
    <ligand>
        <name>Mn(2+)</name>
        <dbReference type="ChEBI" id="CHEBI:29035"/>
        <label>1</label>
    </ligand>
</feature>
<keyword evidence="3" id="KW-0369">Histidine metabolism</keyword>
<evidence type="ECO:0000313" key="8">
    <source>
        <dbReference type="EMBL" id="MBB5176103.1"/>
    </source>
</evidence>
<evidence type="ECO:0000256" key="5">
    <source>
        <dbReference type="NCBIfam" id="TIGR01227"/>
    </source>
</evidence>
<keyword evidence="9" id="KW-1185">Reference proteome</keyword>
<name>A0A9Q2CZH1_9STAP</name>
<dbReference type="InterPro" id="IPR005923">
    <property type="entry name" value="HutG"/>
</dbReference>
<comment type="similarity">
    <text evidence="7">Belongs to the arginase family.</text>
</comment>
<evidence type="ECO:0000256" key="1">
    <source>
        <dbReference type="ARBA" id="ARBA00022723"/>
    </source>
</evidence>
<dbReference type="Pfam" id="PF00491">
    <property type="entry name" value="Arginase"/>
    <property type="match status" value="1"/>
</dbReference>
<feature type="binding site" evidence="6">
    <location>
        <position position="222"/>
    </location>
    <ligand>
        <name>Mn(2+)</name>
        <dbReference type="ChEBI" id="CHEBI:29035"/>
        <label>1</label>
    </ligand>
</feature>
<gene>
    <name evidence="8" type="ORF">HNQ45_000990</name>
</gene>
<feature type="binding site" evidence="6">
    <location>
        <position position="137"/>
    </location>
    <ligand>
        <name>Mn(2+)</name>
        <dbReference type="ChEBI" id="CHEBI:29035"/>
        <label>1</label>
    </ligand>
</feature>
<dbReference type="GO" id="GO:0046872">
    <property type="term" value="F:metal ion binding"/>
    <property type="evidence" value="ECO:0007669"/>
    <property type="project" value="UniProtKB-KW"/>
</dbReference>
<dbReference type="InterPro" id="IPR006035">
    <property type="entry name" value="Ureohydrolase"/>
</dbReference>
<dbReference type="SUPFAM" id="SSF52768">
    <property type="entry name" value="Arginase/deacetylase"/>
    <property type="match status" value="1"/>
</dbReference>
<sequence>MKKHNYSGRIDSNRPERFHQIVEPYTNEANSDVIIGFMSDEGVRRNKGRIGAKEAPEKIREKLSSLSYTSPIFDAGSVEGTEDLETSQQILGKAVSKLLSHDNFPVILGGGHETAYGHYLGVRDVYKDKRIAVLNIDAHFDLRNEEKSSGTMFYEMLSEDDKIDYFVIGIQPFSNTKSLYENAEKFNVKYWTLDELRNDSYLSAIKTALEDYDYVFMTLCMDSIQQSYAPGTSAPAPNGFTAEEIIKTVKYFASLENLSSFDISEVSPPLDIDDRTSSLAALIVITLLNERNSN</sequence>
<dbReference type="NCBIfam" id="TIGR01227">
    <property type="entry name" value="hutG"/>
    <property type="match status" value="1"/>
</dbReference>
<evidence type="ECO:0000256" key="2">
    <source>
        <dbReference type="ARBA" id="ARBA00022801"/>
    </source>
</evidence>
<organism evidence="8 9">
    <name type="scientific">Nosocomiicoccus ampullae</name>
    <dbReference type="NCBI Taxonomy" id="489910"/>
    <lineage>
        <taxon>Bacteria</taxon>
        <taxon>Bacillati</taxon>
        <taxon>Bacillota</taxon>
        <taxon>Bacilli</taxon>
        <taxon>Bacillales</taxon>
        <taxon>Staphylococcaceae</taxon>
        <taxon>Nosocomiicoccus</taxon>
    </lineage>
</organism>
<evidence type="ECO:0000256" key="4">
    <source>
        <dbReference type="ARBA" id="ARBA00023211"/>
    </source>
</evidence>
<keyword evidence="4 6" id="KW-0464">Manganese</keyword>
<dbReference type="InterPro" id="IPR023696">
    <property type="entry name" value="Ureohydrolase_dom_sf"/>
</dbReference>
<feature type="binding site" evidence="6">
    <location>
        <position position="220"/>
    </location>
    <ligand>
        <name>Mn(2+)</name>
        <dbReference type="ChEBI" id="CHEBI:29035"/>
        <label>1</label>
    </ligand>
</feature>
<comment type="cofactor">
    <cofactor evidence="6">
        <name>Mn(2+)</name>
        <dbReference type="ChEBI" id="CHEBI:29035"/>
    </cofactor>
    <text evidence="6">Binds 2 manganese ions per subunit.</text>
</comment>
<dbReference type="PROSITE" id="PS51409">
    <property type="entry name" value="ARGINASE_2"/>
    <property type="match status" value="1"/>
</dbReference>
<feature type="binding site" evidence="6">
    <location>
        <position position="141"/>
    </location>
    <ligand>
        <name>Mn(2+)</name>
        <dbReference type="ChEBI" id="CHEBI:29035"/>
        <label>1</label>
    </ligand>
</feature>
<dbReference type="GO" id="GO:0050415">
    <property type="term" value="F:formimidoylglutamase activity"/>
    <property type="evidence" value="ECO:0007669"/>
    <property type="project" value="UniProtKB-UniRule"/>
</dbReference>
<evidence type="ECO:0000256" key="7">
    <source>
        <dbReference type="PROSITE-ProRule" id="PRU00742"/>
    </source>
</evidence>